<dbReference type="GO" id="GO:0004644">
    <property type="term" value="F:phosphoribosylglycinamide formyltransferase activity"/>
    <property type="evidence" value="ECO:0007669"/>
    <property type="project" value="UniProtKB-EC"/>
</dbReference>
<dbReference type="AlphaFoldDB" id="A0AAN6JWK9"/>
<keyword evidence="3 11" id="KW-0808">Transferase</keyword>
<evidence type="ECO:0000313" key="12">
    <source>
        <dbReference type="Proteomes" id="UP001175353"/>
    </source>
</evidence>
<comment type="catalytic activity">
    <reaction evidence="8">
        <text>N(1)-(5-phospho-beta-D-ribosyl)glycinamide + (6R)-10-formyltetrahydrofolate = N(2)-formyl-N(1)-(5-phospho-beta-D-ribosyl)glycinamide + (6S)-5,6,7,8-tetrahydrofolate + H(+)</text>
        <dbReference type="Rhea" id="RHEA:15053"/>
        <dbReference type="ChEBI" id="CHEBI:15378"/>
        <dbReference type="ChEBI" id="CHEBI:57453"/>
        <dbReference type="ChEBI" id="CHEBI:143788"/>
        <dbReference type="ChEBI" id="CHEBI:147286"/>
        <dbReference type="ChEBI" id="CHEBI:195366"/>
        <dbReference type="EC" id="2.1.2.2"/>
    </reaction>
</comment>
<dbReference type="NCBIfam" id="TIGR00639">
    <property type="entry name" value="PurN"/>
    <property type="match status" value="1"/>
</dbReference>
<evidence type="ECO:0000256" key="5">
    <source>
        <dbReference type="ARBA" id="ARBA00038440"/>
    </source>
</evidence>
<evidence type="ECO:0000313" key="11">
    <source>
        <dbReference type="EMBL" id="KAK0950790.1"/>
    </source>
</evidence>
<reference evidence="11" key="1">
    <citation type="submission" date="2023-06" db="EMBL/GenBank/DDBJ databases">
        <title>Black Yeasts Isolated from many extreme environments.</title>
        <authorList>
            <person name="Coleine C."/>
            <person name="Stajich J.E."/>
            <person name="Selbmann L."/>
        </authorList>
    </citation>
    <scope>NUCLEOTIDE SEQUENCE</scope>
    <source>
        <strain evidence="11">CCFEE 5200</strain>
    </source>
</reference>
<dbReference type="Pfam" id="PF00551">
    <property type="entry name" value="Formyl_trans_N"/>
    <property type="match status" value="1"/>
</dbReference>
<keyword evidence="4" id="KW-0658">Purine biosynthesis</keyword>
<dbReference type="PANTHER" id="PTHR43369">
    <property type="entry name" value="PHOSPHORIBOSYLGLYCINAMIDE FORMYLTRANSFERASE"/>
    <property type="match status" value="1"/>
</dbReference>
<evidence type="ECO:0000256" key="3">
    <source>
        <dbReference type="ARBA" id="ARBA00022679"/>
    </source>
</evidence>
<evidence type="ECO:0000256" key="1">
    <source>
        <dbReference type="ARBA" id="ARBA00005054"/>
    </source>
</evidence>
<accession>A0AAN6JWK9</accession>
<dbReference type="InterPro" id="IPR036477">
    <property type="entry name" value="Formyl_transf_N_sf"/>
</dbReference>
<sequence length="575" mass="63867">MKDSVPPPARITVLISGKGTNLQALIDACNTQHLPNSNIVRVVSDRKNAYGLTRAQAVNIPTTYHGILSYKQKYPDGEPEPQFDAARKAYDADLASILLQDEPDLVVCAGFMRILTTAFLNPVKEKKIPIINLHPSKPGDLLGADCINRAWDEFEAGTRTETGIMIHYVIEEVDMGEPIVSETINITGCQSLEDLEAKIHDREHGLIVKGAKTALAQLQTHGKLWTTRHFAYLHPMCIFIKRVTSETMAVMQEAALNDDTPTTSRADYATTIARSQPAWDKMTAHANSGSPYPISEKELIILQDPSFSPESPGWRPLPTRCSLLQAHAELRMAHTRRSTWAQHAARSRLLDAQTSSHGSRSPGLIIKMVNDIDTVLFGGALRNRILVHWIDHSVYTRKLQAAFGEKEEKAGKQERAYLDAVSRNLATTILPPARFRDSVRPAIYISAEAICYASQSRVNLIALLIHEMLHAYLAILTSGGDDDDARGHERRRTATNDEDDDNNEWGRPASTHGPLYETSCGVLATRLGFRGLGGNDIARYYLQPKSIVQLRDPEKRVRVRLQDGLVHYVLPSVGQ</sequence>
<name>A0AAN6JWK9_9PEZI</name>
<dbReference type="PROSITE" id="PS00373">
    <property type="entry name" value="GART"/>
    <property type="match status" value="1"/>
</dbReference>
<feature type="region of interest" description="Disordered" evidence="9">
    <location>
        <begin position="481"/>
        <end position="512"/>
    </location>
</feature>
<dbReference type="Gene3D" id="3.40.50.170">
    <property type="entry name" value="Formyl transferase, N-terminal domain"/>
    <property type="match status" value="1"/>
</dbReference>
<dbReference type="InterPro" id="IPR001555">
    <property type="entry name" value="GART_AS"/>
</dbReference>
<dbReference type="PANTHER" id="PTHR43369:SF2">
    <property type="entry name" value="PHOSPHORIBOSYLGLYCINAMIDE FORMYLTRANSFERASE"/>
    <property type="match status" value="1"/>
</dbReference>
<dbReference type="Proteomes" id="UP001175353">
    <property type="component" value="Unassembled WGS sequence"/>
</dbReference>
<dbReference type="GO" id="GO:0005737">
    <property type="term" value="C:cytoplasm"/>
    <property type="evidence" value="ECO:0007669"/>
    <property type="project" value="TreeGrafter"/>
</dbReference>
<gene>
    <name evidence="11" type="primary">ade5_2</name>
    <name evidence="11" type="ORF">LTR91_025407</name>
</gene>
<dbReference type="EC" id="2.1.2.2" evidence="2"/>
<keyword evidence="12" id="KW-1185">Reference proteome</keyword>
<evidence type="ECO:0000259" key="10">
    <source>
        <dbReference type="Pfam" id="PF00551"/>
    </source>
</evidence>
<evidence type="ECO:0000256" key="9">
    <source>
        <dbReference type="SAM" id="MobiDB-lite"/>
    </source>
</evidence>
<feature type="domain" description="Formyl transferase N-terminal" evidence="10">
    <location>
        <begin position="10"/>
        <end position="208"/>
    </location>
</feature>
<comment type="pathway">
    <text evidence="1">Purine metabolism; IMP biosynthesis via de novo pathway; N(2)-formyl-N(1)-(5-phospho-D-ribosyl)glycinamide from N(1)-(5-phospho-D-ribosyl)glycinamide (10-formyl THF route): step 1/1.</text>
</comment>
<comment type="caution">
    <text evidence="11">The sequence shown here is derived from an EMBL/GenBank/DDBJ whole genome shotgun (WGS) entry which is preliminary data.</text>
</comment>
<dbReference type="InterPro" id="IPR002376">
    <property type="entry name" value="Formyl_transf_N"/>
</dbReference>
<evidence type="ECO:0000256" key="8">
    <source>
        <dbReference type="ARBA" id="ARBA00047664"/>
    </source>
</evidence>
<organism evidence="11 12">
    <name type="scientific">Friedmanniomyces endolithicus</name>
    <dbReference type="NCBI Taxonomy" id="329885"/>
    <lineage>
        <taxon>Eukaryota</taxon>
        <taxon>Fungi</taxon>
        <taxon>Dikarya</taxon>
        <taxon>Ascomycota</taxon>
        <taxon>Pezizomycotina</taxon>
        <taxon>Dothideomycetes</taxon>
        <taxon>Dothideomycetidae</taxon>
        <taxon>Mycosphaerellales</taxon>
        <taxon>Teratosphaeriaceae</taxon>
        <taxon>Friedmanniomyces</taxon>
    </lineage>
</organism>
<dbReference type="GO" id="GO:0006189">
    <property type="term" value="P:'de novo' IMP biosynthetic process"/>
    <property type="evidence" value="ECO:0007669"/>
    <property type="project" value="InterPro"/>
</dbReference>
<proteinExistence type="inferred from homology"/>
<evidence type="ECO:0000256" key="7">
    <source>
        <dbReference type="ARBA" id="ARBA00041682"/>
    </source>
</evidence>
<protein>
    <recommendedName>
        <fullName evidence="2">phosphoribosylglycinamide formyltransferase 1</fullName>
        <ecNumber evidence="2">2.1.2.2</ecNumber>
    </recommendedName>
    <alternativeName>
        <fullName evidence="7">5'-phosphoribosylglycinamide transformylase</fullName>
    </alternativeName>
    <alternativeName>
        <fullName evidence="6">GAR transformylase</fullName>
    </alternativeName>
</protein>
<dbReference type="InterPro" id="IPR004607">
    <property type="entry name" value="GART"/>
</dbReference>
<evidence type="ECO:0000256" key="2">
    <source>
        <dbReference type="ARBA" id="ARBA00012254"/>
    </source>
</evidence>
<comment type="similarity">
    <text evidence="5">Belongs to the GART family.</text>
</comment>
<evidence type="ECO:0000256" key="4">
    <source>
        <dbReference type="ARBA" id="ARBA00022755"/>
    </source>
</evidence>
<dbReference type="EMBL" id="JAUJLE010000772">
    <property type="protein sequence ID" value="KAK0950790.1"/>
    <property type="molecule type" value="Genomic_DNA"/>
</dbReference>
<evidence type="ECO:0000256" key="6">
    <source>
        <dbReference type="ARBA" id="ARBA00041324"/>
    </source>
</evidence>
<dbReference type="SUPFAM" id="SSF53328">
    <property type="entry name" value="Formyltransferase"/>
    <property type="match status" value="1"/>
</dbReference>